<feature type="transmembrane region" description="Helical" evidence="6">
    <location>
        <begin position="199"/>
        <end position="219"/>
    </location>
</feature>
<dbReference type="PANTHER" id="PTHR19241">
    <property type="entry name" value="ATP-BINDING CASSETTE TRANSPORTER"/>
    <property type="match status" value="1"/>
</dbReference>
<organism evidence="8 9">
    <name type="scientific">Phytophthora cactorum</name>
    <dbReference type="NCBI Taxonomy" id="29920"/>
    <lineage>
        <taxon>Eukaryota</taxon>
        <taxon>Sar</taxon>
        <taxon>Stramenopiles</taxon>
        <taxon>Oomycota</taxon>
        <taxon>Peronosporomycetes</taxon>
        <taxon>Peronosporales</taxon>
        <taxon>Peronosporaceae</taxon>
        <taxon>Phytophthora</taxon>
    </lineage>
</organism>
<evidence type="ECO:0000256" key="5">
    <source>
        <dbReference type="ARBA" id="ARBA00023136"/>
    </source>
</evidence>
<comment type="subcellular location">
    <subcellularLocation>
        <location evidence="1">Membrane</location>
        <topology evidence="1">Multi-pass membrane protein</topology>
    </subcellularLocation>
</comment>
<evidence type="ECO:0000256" key="4">
    <source>
        <dbReference type="ARBA" id="ARBA00022989"/>
    </source>
</evidence>
<name>A0A8T0ZR16_9STRA</name>
<keyword evidence="4 6" id="KW-1133">Transmembrane helix</keyword>
<evidence type="ECO:0000313" key="8">
    <source>
        <dbReference type="EMBL" id="KAG2864854.1"/>
    </source>
</evidence>
<feature type="transmembrane region" description="Helical" evidence="6">
    <location>
        <begin position="169"/>
        <end position="192"/>
    </location>
</feature>
<dbReference type="GO" id="GO:0140359">
    <property type="term" value="F:ABC-type transporter activity"/>
    <property type="evidence" value="ECO:0007669"/>
    <property type="project" value="InterPro"/>
</dbReference>
<dbReference type="AlphaFoldDB" id="A0A8T0ZR16"/>
<evidence type="ECO:0000256" key="2">
    <source>
        <dbReference type="ARBA" id="ARBA00022448"/>
    </source>
</evidence>
<evidence type="ECO:0000256" key="3">
    <source>
        <dbReference type="ARBA" id="ARBA00022692"/>
    </source>
</evidence>
<feature type="transmembrane region" description="Helical" evidence="6">
    <location>
        <begin position="127"/>
        <end position="149"/>
    </location>
</feature>
<evidence type="ECO:0000259" key="7">
    <source>
        <dbReference type="Pfam" id="PF01061"/>
    </source>
</evidence>
<proteinExistence type="predicted"/>
<protein>
    <recommendedName>
        <fullName evidence="7">ABC-2 type transporter transmembrane domain-containing protein</fullName>
    </recommendedName>
</protein>
<feature type="domain" description="ABC-2 type transporter transmembrane" evidence="7">
    <location>
        <begin position="38"/>
        <end position="248"/>
    </location>
</feature>
<gene>
    <name evidence="8" type="ORF">PC113_g4193</name>
</gene>
<keyword evidence="5 6" id="KW-0472">Membrane</keyword>
<feature type="transmembrane region" description="Helical" evidence="6">
    <location>
        <begin position="288"/>
        <end position="312"/>
    </location>
</feature>
<reference evidence="8" key="1">
    <citation type="submission" date="2018-10" db="EMBL/GenBank/DDBJ databases">
        <title>Effector identification in a new, highly contiguous assembly of the strawberry crown rot pathogen Phytophthora cactorum.</title>
        <authorList>
            <person name="Armitage A.D."/>
            <person name="Nellist C.F."/>
            <person name="Bates H."/>
            <person name="Vickerstaff R.J."/>
            <person name="Harrison R.J."/>
        </authorList>
    </citation>
    <scope>NUCLEOTIDE SEQUENCE</scope>
    <source>
        <strain evidence="8">15-7</strain>
    </source>
</reference>
<dbReference type="EMBL" id="RCMG01000070">
    <property type="protein sequence ID" value="KAG2864854.1"/>
    <property type="molecule type" value="Genomic_DNA"/>
</dbReference>
<accession>A0A8T0ZR16</accession>
<evidence type="ECO:0000256" key="1">
    <source>
        <dbReference type="ARBA" id="ARBA00004141"/>
    </source>
</evidence>
<evidence type="ECO:0000313" key="9">
    <source>
        <dbReference type="Proteomes" id="UP000735874"/>
    </source>
</evidence>
<dbReference type="GO" id="GO:0016020">
    <property type="term" value="C:membrane"/>
    <property type="evidence" value="ECO:0007669"/>
    <property type="project" value="UniProtKB-SubCell"/>
</dbReference>
<feature type="transmembrane region" description="Helical" evidence="6">
    <location>
        <begin position="84"/>
        <end position="107"/>
    </location>
</feature>
<dbReference type="Proteomes" id="UP000735874">
    <property type="component" value="Unassembled WGS sequence"/>
</dbReference>
<comment type="caution">
    <text evidence="8">The sequence shown here is derived from an EMBL/GenBank/DDBJ whole genome shotgun (WGS) entry which is preliminary data.</text>
</comment>
<sequence length="384" mass="42635">MESLATRMISTPSEADVTKRVELTRASPFPQSFWSNTISLTRRQFLLVRRDTAFLRARGFMSIVMGLIYGSTFFQASPTEIQTVLGLCFQAVLFLLLGQTAQIASFVDARIVLAKQRRAQLTRSASYVLACCAGQLPAALAETVVFGSITYWLSGLDFDASSSTSITRFLVFEGILFLTLLASIAWFFVVAAVSPDRNVAFPVAMASIIAFNIFAGFVVPKDELPGWLIWGYWIDPLAWSLRALAVTLYRTTSLDKCEYGGVNYCQISDENTAGEYYLSTFDVPSSQLWIPLAAGFLLITYFVFMILAWLMLERMCRRHGEHPTVHFTSSSIISSNNQPEGGYMIAVTPRSDVSTHDEETCRLNVKEAAVIPVTLGFEDLCQVP</sequence>
<dbReference type="Pfam" id="PF01061">
    <property type="entry name" value="ABC2_membrane"/>
    <property type="match status" value="1"/>
</dbReference>
<keyword evidence="2" id="KW-0813">Transport</keyword>
<dbReference type="InterPro" id="IPR013525">
    <property type="entry name" value="ABC2_TM"/>
</dbReference>
<keyword evidence="3 6" id="KW-0812">Transmembrane</keyword>
<evidence type="ECO:0000256" key="6">
    <source>
        <dbReference type="SAM" id="Phobius"/>
    </source>
</evidence>
<feature type="transmembrane region" description="Helical" evidence="6">
    <location>
        <begin position="53"/>
        <end position="72"/>
    </location>
</feature>